<evidence type="ECO:0000256" key="6">
    <source>
        <dbReference type="ARBA" id="ARBA00022475"/>
    </source>
</evidence>
<evidence type="ECO:0000256" key="3">
    <source>
        <dbReference type="ARBA" id="ARBA00004413"/>
    </source>
</evidence>
<proteinExistence type="inferred from homology"/>
<evidence type="ECO:0000313" key="17">
    <source>
        <dbReference type="Proteomes" id="UP000291022"/>
    </source>
</evidence>
<evidence type="ECO:0000256" key="4">
    <source>
        <dbReference type="ARBA" id="ARBA00010956"/>
    </source>
</evidence>
<dbReference type="GO" id="GO:0048193">
    <property type="term" value="P:Golgi vesicle transport"/>
    <property type="evidence" value="ECO:0007669"/>
    <property type="project" value="TreeGrafter"/>
</dbReference>
<dbReference type="GO" id="GO:0005856">
    <property type="term" value="C:cytoskeleton"/>
    <property type="evidence" value="ECO:0007669"/>
    <property type="project" value="UniProtKB-SubCell"/>
</dbReference>
<dbReference type="Gene3D" id="1.10.510.10">
    <property type="entry name" value="Transferase(Phosphotransferase) domain 1"/>
    <property type="match status" value="1"/>
</dbReference>
<keyword evidence="13" id="KW-0968">Cytoplasmic vesicle</keyword>
<evidence type="ECO:0000256" key="10">
    <source>
        <dbReference type="ARBA" id="ARBA00023136"/>
    </source>
</evidence>
<dbReference type="GO" id="GO:0005886">
    <property type="term" value="C:plasma membrane"/>
    <property type="evidence" value="ECO:0007669"/>
    <property type="project" value="UniProtKB-SubCell"/>
</dbReference>
<evidence type="ECO:0000256" key="7">
    <source>
        <dbReference type="ARBA" id="ARBA00022490"/>
    </source>
</evidence>
<reference evidence="16" key="3">
    <citation type="submission" date="2025-09" db="UniProtKB">
        <authorList>
            <consortium name="Ensembl"/>
        </authorList>
    </citation>
    <scope>IDENTIFICATION</scope>
</reference>
<dbReference type="GO" id="GO:0030041">
    <property type="term" value="P:actin filament polymerization"/>
    <property type="evidence" value="ECO:0007669"/>
    <property type="project" value="TreeGrafter"/>
</dbReference>
<evidence type="ECO:0000256" key="2">
    <source>
        <dbReference type="ARBA" id="ARBA00004245"/>
    </source>
</evidence>
<evidence type="ECO:0000259" key="15">
    <source>
        <dbReference type="PROSITE" id="PS51377"/>
    </source>
</evidence>
<feature type="region of interest" description="Disordered" evidence="14">
    <location>
        <begin position="71"/>
        <end position="96"/>
    </location>
</feature>
<feature type="domain" description="KIND" evidence="15">
    <location>
        <begin position="21"/>
        <end position="96"/>
    </location>
</feature>
<dbReference type="Pfam" id="PF16474">
    <property type="entry name" value="KIND"/>
    <property type="match status" value="1"/>
</dbReference>
<dbReference type="PANTHER" id="PTHR21345">
    <property type="entry name" value="SPIRE"/>
    <property type="match status" value="1"/>
</dbReference>
<protein>
    <recommendedName>
        <fullName evidence="15">KIND domain-containing protein</fullName>
    </recommendedName>
</protein>
<keyword evidence="6" id="KW-1003">Cell membrane</keyword>
<feature type="region of interest" description="Disordered" evidence="14">
    <location>
        <begin position="1"/>
        <end position="20"/>
    </location>
</feature>
<dbReference type="GO" id="GO:0003779">
    <property type="term" value="F:actin binding"/>
    <property type="evidence" value="ECO:0007669"/>
    <property type="project" value="UniProtKB-KW"/>
</dbReference>
<dbReference type="GO" id="GO:0040038">
    <property type="term" value="P:polar body extrusion after meiotic divisions"/>
    <property type="evidence" value="ECO:0007669"/>
    <property type="project" value="TreeGrafter"/>
</dbReference>
<evidence type="ECO:0000256" key="5">
    <source>
        <dbReference type="ARBA" id="ARBA00022448"/>
    </source>
</evidence>
<dbReference type="GO" id="GO:0015031">
    <property type="term" value="P:protein transport"/>
    <property type="evidence" value="ECO:0007669"/>
    <property type="project" value="UniProtKB-KW"/>
</dbReference>
<keyword evidence="10" id="KW-0472">Membrane</keyword>
<evidence type="ECO:0000256" key="1">
    <source>
        <dbReference type="ARBA" id="ARBA00004180"/>
    </source>
</evidence>
<dbReference type="InterPro" id="IPR011019">
    <property type="entry name" value="KIND_dom"/>
</dbReference>
<evidence type="ECO:0000256" key="11">
    <source>
        <dbReference type="ARBA" id="ARBA00023203"/>
    </source>
</evidence>
<keyword evidence="8" id="KW-0677">Repeat</keyword>
<accession>A0A452SJD8</accession>
<keyword evidence="9" id="KW-0653">Protein transport</keyword>
<dbReference type="Ensembl" id="ENSUAMT00000036360.1">
    <property type="protein sequence ID" value="ENSUAMP00000032631.1"/>
    <property type="gene ID" value="ENSUAMG00000024904.1"/>
</dbReference>
<sequence>MSAGGEGPPDPGAAGGPPDALSLEEILRLYNQPINEEQAWAVCYQCCGSLRAADAGRRQPRRRVRSALDSLLRRESASPSPYAPSPSSCSLPLSLK</sequence>
<keyword evidence="17" id="KW-1185">Reference proteome</keyword>
<evidence type="ECO:0000256" key="12">
    <source>
        <dbReference type="ARBA" id="ARBA00023212"/>
    </source>
</evidence>
<reference evidence="17" key="1">
    <citation type="submission" date="2016-06" db="EMBL/GenBank/DDBJ databases">
        <title>De novo assembly and RNA-Seq shows season-dependent expression and editing in black bear kidneys.</title>
        <authorList>
            <person name="Korstanje R."/>
            <person name="Srivastava A."/>
            <person name="Sarsani V.K."/>
            <person name="Sheehan S.M."/>
            <person name="Seger R.L."/>
            <person name="Barter M.E."/>
            <person name="Lindqvist C."/>
            <person name="Brody L.C."/>
            <person name="Mullikin J.C."/>
        </authorList>
    </citation>
    <scope>NUCLEOTIDE SEQUENCE [LARGE SCALE GENOMIC DNA]</scope>
</reference>
<keyword evidence="11" id="KW-0009">Actin-binding</keyword>
<evidence type="ECO:0000256" key="14">
    <source>
        <dbReference type="SAM" id="MobiDB-lite"/>
    </source>
</evidence>
<keyword evidence="7" id="KW-0963">Cytoplasm</keyword>
<feature type="compositionally biased region" description="Low complexity" evidence="14">
    <location>
        <begin position="77"/>
        <end position="96"/>
    </location>
</feature>
<dbReference type="PROSITE" id="PS51377">
    <property type="entry name" value="KIND"/>
    <property type="match status" value="1"/>
</dbReference>
<evidence type="ECO:0000256" key="8">
    <source>
        <dbReference type="ARBA" id="ARBA00022737"/>
    </source>
</evidence>
<evidence type="ECO:0000256" key="9">
    <source>
        <dbReference type="ARBA" id="ARBA00022927"/>
    </source>
</evidence>
<name>A0A452SJD8_URSAM</name>
<keyword evidence="12" id="KW-0206">Cytoskeleton</keyword>
<dbReference type="InterPro" id="IPR029901">
    <property type="entry name" value="Spire"/>
</dbReference>
<dbReference type="STRING" id="9643.ENSUAMP00000032631"/>
<dbReference type="GO" id="GO:0051639">
    <property type="term" value="P:actin filament network formation"/>
    <property type="evidence" value="ECO:0007669"/>
    <property type="project" value="TreeGrafter"/>
</dbReference>
<comment type="similarity">
    <text evidence="4">Belongs to the spire family.</text>
</comment>
<dbReference type="GO" id="GO:0005938">
    <property type="term" value="C:cell cortex"/>
    <property type="evidence" value="ECO:0007669"/>
    <property type="project" value="TreeGrafter"/>
</dbReference>
<dbReference type="GO" id="GO:0045010">
    <property type="term" value="P:actin nucleation"/>
    <property type="evidence" value="ECO:0007669"/>
    <property type="project" value="InterPro"/>
</dbReference>
<dbReference type="PANTHER" id="PTHR21345:SF8">
    <property type="entry name" value="PROTEIN SPIRE HOMOLOG 1"/>
    <property type="match status" value="1"/>
</dbReference>
<dbReference type="GO" id="GO:0030659">
    <property type="term" value="C:cytoplasmic vesicle membrane"/>
    <property type="evidence" value="ECO:0007669"/>
    <property type="project" value="UniProtKB-SubCell"/>
</dbReference>
<dbReference type="GO" id="GO:0051295">
    <property type="term" value="P:establishment of meiotic spindle localization"/>
    <property type="evidence" value="ECO:0007669"/>
    <property type="project" value="TreeGrafter"/>
</dbReference>
<evidence type="ECO:0000256" key="13">
    <source>
        <dbReference type="ARBA" id="ARBA00023329"/>
    </source>
</evidence>
<keyword evidence="5" id="KW-0813">Transport</keyword>
<dbReference type="Proteomes" id="UP000291022">
    <property type="component" value="Unassembled WGS sequence"/>
</dbReference>
<comment type="subcellular location">
    <subcellularLocation>
        <location evidence="3">Cell membrane</location>
        <topology evidence="3">Peripheral membrane protein</topology>
        <orientation evidence="3">Cytoplasmic side</orientation>
    </subcellularLocation>
    <subcellularLocation>
        <location evidence="2">Cytoplasm</location>
        <location evidence="2">Cytoskeleton</location>
    </subcellularLocation>
    <subcellularLocation>
        <location evidence="1">Cytoplasmic vesicle membrane</location>
        <topology evidence="1">Peripheral membrane protein</topology>
        <orientation evidence="1">Cytoplasmic side</orientation>
    </subcellularLocation>
</comment>
<dbReference type="GeneTree" id="ENSGT00390000003058"/>
<organism evidence="16 17">
    <name type="scientific">Ursus americanus</name>
    <name type="common">American black bear</name>
    <name type="synonym">Euarctos americanus</name>
    <dbReference type="NCBI Taxonomy" id="9643"/>
    <lineage>
        <taxon>Eukaryota</taxon>
        <taxon>Metazoa</taxon>
        <taxon>Chordata</taxon>
        <taxon>Craniata</taxon>
        <taxon>Vertebrata</taxon>
        <taxon>Euteleostomi</taxon>
        <taxon>Mammalia</taxon>
        <taxon>Eutheria</taxon>
        <taxon>Laurasiatheria</taxon>
        <taxon>Carnivora</taxon>
        <taxon>Caniformia</taxon>
        <taxon>Ursidae</taxon>
        <taxon>Ursus</taxon>
    </lineage>
</organism>
<dbReference type="GO" id="GO:0036089">
    <property type="term" value="P:cleavage furrow formation"/>
    <property type="evidence" value="ECO:0007669"/>
    <property type="project" value="TreeGrafter"/>
</dbReference>
<reference evidence="16" key="2">
    <citation type="submission" date="2025-08" db="UniProtKB">
        <authorList>
            <consortium name="Ensembl"/>
        </authorList>
    </citation>
    <scope>IDENTIFICATION</scope>
</reference>
<dbReference type="AlphaFoldDB" id="A0A452SJD8"/>
<dbReference type="GO" id="GO:0008017">
    <property type="term" value="F:microtubule binding"/>
    <property type="evidence" value="ECO:0007669"/>
    <property type="project" value="TreeGrafter"/>
</dbReference>
<evidence type="ECO:0000313" key="16">
    <source>
        <dbReference type="Ensembl" id="ENSUAMP00000032631.1"/>
    </source>
</evidence>